<sequence>MMYTREGVRECHQARHSVYPLSRRADEKADVTLVPISGGSR</sequence>
<evidence type="ECO:0000313" key="1">
    <source>
        <dbReference type="EMBL" id="QDH91392.1"/>
    </source>
</evidence>
<accession>A0A514DCQ3</accession>
<dbReference type="EMBL" id="MN036205">
    <property type="protein sequence ID" value="QDH91392.1"/>
    <property type="molecule type" value="Genomic_RNA"/>
</dbReference>
<organism evidence="1">
    <name type="scientific">Leviviridae sp</name>
    <dbReference type="NCBI Taxonomy" id="2027243"/>
    <lineage>
        <taxon>Viruses</taxon>
        <taxon>Riboviria</taxon>
        <taxon>Orthornavirae</taxon>
        <taxon>Lenarviricota</taxon>
        <taxon>Leviviricetes</taxon>
        <taxon>Norzivirales</taxon>
        <taxon>Fiersviridae</taxon>
    </lineage>
</organism>
<protein>
    <submittedName>
        <fullName evidence="1">Uncharacterized protein</fullName>
    </submittedName>
</protein>
<name>A0A514DCQ3_9VIRU</name>
<reference evidence="1" key="1">
    <citation type="submission" date="2019-05" db="EMBL/GenBank/DDBJ databases">
        <title>Metatranscriptomic reconstruction reveals RNA viruses with the potential to shape carbon cycling in soil.</title>
        <authorList>
            <person name="Starr E.P."/>
            <person name="Nuccio E."/>
            <person name="Pett-Ridge J."/>
            <person name="Banfield J.F."/>
            <person name="Firestone M.K."/>
        </authorList>
    </citation>
    <scope>NUCLEOTIDE SEQUENCE</scope>
    <source>
        <strain evidence="1">H4_Bulk_46_scaffold_2748</strain>
    </source>
</reference>
<gene>
    <name evidence="1" type="ORF">H4Bulk462748_000002</name>
</gene>
<proteinExistence type="predicted"/>